<proteinExistence type="predicted"/>
<reference evidence="1 2" key="1">
    <citation type="submission" date="2016-10" db="EMBL/GenBank/DDBJ databases">
        <authorList>
            <person name="de Groot N.N."/>
        </authorList>
    </citation>
    <scope>NUCLEOTIDE SEQUENCE [LARGE SCALE GENOMIC DNA]</scope>
    <source>
        <strain evidence="1 2">CGMCC 1.3430</strain>
    </source>
</reference>
<dbReference type="STRING" id="152573.SAMN04488051_10272"/>
<name>A0A1H3Z8K8_ALKAM</name>
<keyword evidence="2" id="KW-1185">Reference proteome</keyword>
<dbReference type="EMBL" id="FNRM01000002">
    <property type="protein sequence ID" value="SEA20020.1"/>
    <property type="molecule type" value="Genomic_DNA"/>
</dbReference>
<dbReference type="AlphaFoldDB" id="A0A1H3Z8K8"/>
<accession>A0A1H3Z8K8</accession>
<protein>
    <submittedName>
        <fullName evidence="1">Uncharacterized protein</fullName>
    </submittedName>
</protein>
<evidence type="ECO:0000313" key="2">
    <source>
        <dbReference type="Proteomes" id="UP000198773"/>
    </source>
</evidence>
<dbReference type="Proteomes" id="UP000198773">
    <property type="component" value="Unassembled WGS sequence"/>
</dbReference>
<gene>
    <name evidence="1" type="ORF">SAMN04488051_10272</name>
</gene>
<evidence type="ECO:0000313" key="1">
    <source>
        <dbReference type="EMBL" id="SEA20020.1"/>
    </source>
</evidence>
<organism evidence="1 2">
    <name type="scientific">Alkalimonas amylolytica</name>
    <dbReference type="NCBI Taxonomy" id="152573"/>
    <lineage>
        <taxon>Bacteria</taxon>
        <taxon>Pseudomonadati</taxon>
        <taxon>Pseudomonadota</taxon>
        <taxon>Gammaproteobacteria</taxon>
        <taxon>Alkalimonas</taxon>
    </lineage>
</organism>
<sequence>MPRILLFTLLVVSCSVSAIVIRHDVDDSKYRIQATEFPALADLRKTLLSTS</sequence>